<protein>
    <submittedName>
        <fullName evidence="1">Uncharacterized protein</fullName>
    </submittedName>
</protein>
<dbReference type="AlphaFoldDB" id="A0A8J2WQF8"/>
<dbReference type="Proteomes" id="UP000789595">
    <property type="component" value="Unassembled WGS sequence"/>
</dbReference>
<gene>
    <name evidence="1" type="ORF">PECAL_1P11880</name>
</gene>
<sequence>MQNQTAPVAFTTARVPNGPPQNVYEQGGYRWTEGGNGTRHFWRSDCDIVPGRKAVHFVPQRAVLLGAYPGVKADASCVLATCEEPLALEVWVADRAKPDFATAETKFFEEAKRALELRCQAPVFPRHIIAVVDGCLPDGWVSTPLSEAEAKLLPPPVWAAWEIVAMAVKKVTIQAHGTYAKLGGRADLLVAMVQERFRKVGEAIEVELKSAEE</sequence>
<evidence type="ECO:0000313" key="2">
    <source>
        <dbReference type="Proteomes" id="UP000789595"/>
    </source>
</evidence>
<name>A0A8J2WQF8_9STRA</name>
<evidence type="ECO:0000313" key="1">
    <source>
        <dbReference type="EMBL" id="CAH0364807.1"/>
    </source>
</evidence>
<organism evidence="1 2">
    <name type="scientific">Pelagomonas calceolata</name>
    <dbReference type="NCBI Taxonomy" id="35677"/>
    <lineage>
        <taxon>Eukaryota</taxon>
        <taxon>Sar</taxon>
        <taxon>Stramenopiles</taxon>
        <taxon>Ochrophyta</taxon>
        <taxon>Pelagophyceae</taxon>
        <taxon>Pelagomonadales</taxon>
        <taxon>Pelagomonadaceae</taxon>
        <taxon>Pelagomonas</taxon>
    </lineage>
</organism>
<comment type="caution">
    <text evidence="1">The sequence shown here is derived from an EMBL/GenBank/DDBJ whole genome shotgun (WGS) entry which is preliminary data.</text>
</comment>
<accession>A0A8J2WQF8</accession>
<reference evidence="1" key="1">
    <citation type="submission" date="2021-11" db="EMBL/GenBank/DDBJ databases">
        <authorList>
            <consortium name="Genoscope - CEA"/>
            <person name="William W."/>
        </authorList>
    </citation>
    <scope>NUCLEOTIDE SEQUENCE</scope>
</reference>
<keyword evidence="2" id="KW-1185">Reference proteome</keyword>
<dbReference type="EMBL" id="CAKKNE010000001">
    <property type="protein sequence ID" value="CAH0364807.1"/>
    <property type="molecule type" value="Genomic_DNA"/>
</dbReference>
<proteinExistence type="predicted"/>